<dbReference type="AlphaFoldDB" id="A0A6G1LN30"/>
<protein>
    <submittedName>
        <fullName evidence="1">Uncharacterized protein</fullName>
    </submittedName>
</protein>
<organism evidence="1 2">
    <name type="scientific">Teratosphaeria nubilosa</name>
    <dbReference type="NCBI Taxonomy" id="161662"/>
    <lineage>
        <taxon>Eukaryota</taxon>
        <taxon>Fungi</taxon>
        <taxon>Dikarya</taxon>
        <taxon>Ascomycota</taxon>
        <taxon>Pezizomycotina</taxon>
        <taxon>Dothideomycetes</taxon>
        <taxon>Dothideomycetidae</taxon>
        <taxon>Mycosphaerellales</taxon>
        <taxon>Teratosphaeriaceae</taxon>
        <taxon>Teratosphaeria</taxon>
    </lineage>
</organism>
<accession>A0A6G1LN30</accession>
<dbReference type="EMBL" id="ML995808">
    <property type="protein sequence ID" value="KAF2774383.1"/>
    <property type="molecule type" value="Genomic_DNA"/>
</dbReference>
<evidence type="ECO:0000313" key="2">
    <source>
        <dbReference type="Proteomes" id="UP000799436"/>
    </source>
</evidence>
<name>A0A6G1LN30_9PEZI</name>
<sequence>MPLRLFSFLLSSSHSHHAHLVGTPSYAHPPALCADSQARAVQPASFFTLAPTPLMLSPSPTPLLLTPAHVSHTFTHLSQPLYHRTSISSTLLISNLILIGTSQ</sequence>
<reference evidence="1" key="1">
    <citation type="journal article" date="2020" name="Stud. Mycol.">
        <title>101 Dothideomycetes genomes: a test case for predicting lifestyles and emergence of pathogens.</title>
        <authorList>
            <person name="Haridas S."/>
            <person name="Albert R."/>
            <person name="Binder M."/>
            <person name="Bloem J."/>
            <person name="Labutti K."/>
            <person name="Salamov A."/>
            <person name="Andreopoulos B."/>
            <person name="Baker S."/>
            <person name="Barry K."/>
            <person name="Bills G."/>
            <person name="Bluhm B."/>
            <person name="Cannon C."/>
            <person name="Castanera R."/>
            <person name="Culley D."/>
            <person name="Daum C."/>
            <person name="Ezra D."/>
            <person name="Gonzalez J."/>
            <person name="Henrissat B."/>
            <person name="Kuo A."/>
            <person name="Liang C."/>
            <person name="Lipzen A."/>
            <person name="Lutzoni F."/>
            <person name="Magnuson J."/>
            <person name="Mondo S."/>
            <person name="Nolan M."/>
            <person name="Ohm R."/>
            <person name="Pangilinan J."/>
            <person name="Park H.-J."/>
            <person name="Ramirez L."/>
            <person name="Alfaro M."/>
            <person name="Sun H."/>
            <person name="Tritt A."/>
            <person name="Yoshinaga Y."/>
            <person name="Zwiers L.-H."/>
            <person name="Turgeon B."/>
            <person name="Goodwin S."/>
            <person name="Spatafora J."/>
            <person name="Crous P."/>
            <person name="Grigoriev I."/>
        </authorList>
    </citation>
    <scope>NUCLEOTIDE SEQUENCE</scope>
    <source>
        <strain evidence="1">CBS 116005</strain>
    </source>
</reference>
<evidence type="ECO:0000313" key="1">
    <source>
        <dbReference type="EMBL" id="KAF2774383.1"/>
    </source>
</evidence>
<proteinExistence type="predicted"/>
<keyword evidence="2" id="KW-1185">Reference proteome</keyword>
<gene>
    <name evidence="1" type="ORF">EJ03DRAFT_322973</name>
</gene>
<dbReference type="Proteomes" id="UP000799436">
    <property type="component" value="Unassembled WGS sequence"/>
</dbReference>